<gene>
    <name evidence="2" type="ORF">CKAH01_15232</name>
</gene>
<organism evidence="2 3">
    <name type="scientific">Colletotrichum kahawae</name>
    <name type="common">Coffee berry disease fungus</name>
    <dbReference type="NCBI Taxonomy" id="34407"/>
    <lineage>
        <taxon>Eukaryota</taxon>
        <taxon>Fungi</taxon>
        <taxon>Dikarya</taxon>
        <taxon>Ascomycota</taxon>
        <taxon>Pezizomycotina</taxon>
        <taxon>Sordariomycetes</taxon>
        <taxon>Hypocreomycetidae</taxon>
        <taxon>Glomerellales</taxon>
        <taxon>Glomerellaceae</taxon>
        <taxon>Colletotrichum</taxon>
        <taxon>Colletotrichum gloeosporioides species complex</taxon>
    </lineage>
</organism>
<reference evidence="2" key="1">
    <citation type="submission" date="2023-02" db="EMBL/GenBank/DDBJ databases">
        <title>Colletotrichum kahawae CIFC_Que2 genome sequencing and assembly.</title>
        <authorList>
            <person name="Baroncelli R."/>
        </authorList>
    </citation>
    <scope>NUCLEOTIDE SEQUENCE</scope>
    <source>
        <strain evidence="2">CIFC_Que2</strain>
    </source>
</reference>
<keyword evidence="3" id="KW-1185">Reference proteome</keyword>
<protein>
    <submittedName>
        <fullName evidence="2">Uncharacterized protein</fullName>
    </submittedName>
</protein>
<accession>A0AAE0DAN5</accession>
<dbReference type="EMBL" id="VYYT01000115">
    <property type="protein sequence ID" value="KAK2767338.1"/>
    <property type="molecule type" value="Genomic_DNA"/>
</dbReference>
<proteinExistence type="predicted"/>
<dbReference type="AlphaFoldDB" id="A0AAE0DAN5"/>
<evidence type="ECO:0000313" key="2">
    <source>
        <dbReference type="EMBL" id="KAK2767338.1"/>
    </source>
</evidence>
<feature type="region of interest" description="Disordered" evidence="1">
    <location>
        <begin position="42"/>
        <end position="66"/>
    </location>
</feature>
<comment type="caution">
    <text evidence="2">The sequence shown here is derived from an EMBL/GenBank/DDBJ whole genome shotgun (WGS) entry which is preliminary data.</text>
</comment>
<evidence type="ECO:0000256" key="1">
    <source>
        <dbReference type="SAM" id="MobiDB-lite"/>
    </source>
</evidence>
<evidence type="ECO:0000313" key="3">
    <source>
        <dbReference type="Proteomes" id="UP001281614"/>
    </source>
</evidence>
<sequence>MGTSHHPSVNPQLAKEQIILNHLHPHFGKNVDQLTTLPAPRNKHHVGYVPSPSLRPLARRPLRISD</sequence>
<name>A0AAE0DAN5_COLKA</name>
<feature type="compositionally biased region" description="Basic residues" evidence="1">
    <location>
        <begin position="57"/>
        <end position="66"/>
    </location>
</feature>
<dbReference type="Proteomes" id="UP001281614">
    <property type="component" value="Unassembled WGS sequence"/>
</dbReference>